<protein>
    <recommendedName>
        <fullName evidence="3">DUF2946 domain-containing protein</fullName>
    </recommendedName>
</protein>
<proteinExistence type="predicted"/>
<evidence type="ECO:0008006" key="3">
    <source>
        <dbReference type="Google" id="ProtNLM"/>
    </source>
</evidence>
<dbReference type="Proteomes" id="UP000037425">
    <property type="component" value="Unassembled WGS sequence"/>
</dbReference>
<dbReference type="AlphaFoldDB" id="A0A0L8C6Y4"/>
<reference evidence="2" key="1">
    <citation type="submission" date="2015-07" db="EMBL/GenBank/DDBJ databases">
        <title>Whole genome sequence of an Ensifer adhaerens strain isolated from a cave pool in the Wind Cave National Park.</title>
        <authorList>
            <person name="Eng W.W.H."/>
            <person name="Gan H.M."/>
            <person name="Barton H.A."/>
            <person name="Savka M.A."/>
        </authorList>
    </citation>
    <scope>NUCLEOTIDE SEQUENCE [LARGE SCALE GENOMIC DNA]</scope>
    <source>
        <strain evidence="2">SD006</strain>
    </source>
</reference>
<dbReference type="PATRIC" id="fig|106592.7.peg.858"/>
<comment type="caution">
    <text evidence="1">The sequence shown here is derived from an EMBL/GenBank/DDBJ whole genome shotgun (WGS) entry which is preliminary data.</text>
</comment>
<name>A0A0L8C6Y4_ENSAD</name>
<gene>
    <name evidence="1" type="ORF">AC244_04010</name>
</gene>
<organism evidence="1 2">
    <name type="scientific">Ensifer adhaerens</name>
    <name type="common">Sinorhizobium morelense</name>
    <dbReference type="NCBI Taxonomy" id="106592"/>
    <lineage>
        <taxon>Bacteria</taxon>
        <taxon>Pseudomonadati</taxon>
        <taxon>Pseudomonadota</taxon>
        <taxon>Alphaproteobacteria</taxon>
        <taxon>Hyphomicrobiales</taxon>
        <taxon>Rhizobiaceae</taxon>
        <taxon>Sinorhizobium/Ensifer group</taxon>
        <taxon>Ensifer</taxon>
    </lineage>
</organism>
<evidence type="ECO:0000313" key="2">
    <source>
        <dbReference type="Proteomes" id="UP000037425"/>
    </source>
</evidence>
<evidence type="ECO:0000313" key="1">
    <source>
        <dbReference type="EMBL" id="KOF22675.1"/>
    </source>
</evidence>
<sequence length="129" mass="13917">MTRCEGHLRIAVRIVAAFALVFLSFAHKPAMAKSLTPAEIAAYQLPDGTIADICFGMDGIDHDSSKSQSMAPVCEACRLAGAALLPAPPQQSERAETGNWLADLHRAQDEITVRHLRLLPPPRGPPHQS</sequence>
<dbReference type="EMBL" id="LGAP01000001">
    <property type="protein sequence ID" value="KOF22675.1"/>
    <property type="molecule type" value="Genomic_DNA"/>
</dbReference>
<dbReference type="RefSeq" id="WP_053247470.1">
    <property type="nucleotide sequence ID" value="NZ_LGAP01000001.1"/>
</dbReference>
<dbReference type="OrthoDB" id="7744280at2"/>
<accession>A0A0L8C6Y4</accession>